<dbReference type="GO" id="GO:0009103">
    <property type="term" value="P:lipopolysaccharide biosynthetic process"/>
    <property type="evidence" value="ECO:0007669"/>
    <property type="project" value="TreeGrafter"/>
</dbReference>
<feature type="transmembrane region" description="Helical" evidence="1">
    <location>
        <begin position="79"/>
        <end position="97"/>
    </location>
</feature>
<evidence type="ECO:0000256" key="1">
    <source>
        <dbReference type="SAM" id="Phobius"/>
    </source>
</evidence>
<evidence type="ECO:0000313" key="3">
    <source>
        <dbReference type="EMBL" id="SVC22660.1"/>
    </source>
</evidence>
<feature type="transmembrane region" description="Helical" evidence="1">
    <location>
        <begin position="16"/>
        <end position="32"/>
    </location>
</feature>
<sequence length="376" mass="41232">MTKPLKTTDRRHDIQGLRAISVILVVLFHLGLPLPGGFIGVDIFFVISGYVITRSLSLEWSRSGTIRLGSFFVRRVRRLLAALAVVIAFTTVVSIFLESPNGAQQGTAKTAFGALTLLSNFAILRWTGDYFSHYAEANPLLHTWSLSVEEQFFLVFPVLLLVGWRVGQRLGYDRLGPFASLAMISVPSLALALITSFGHFHIPAVGGSSQAFAFYSPATRAWEFAVGSFLCLGLEGAGRVSKRVRETSGFLGLSLILLSALLIHGSQPFPGVVALLPVCGAALVIVNGFGSRTGTTRFLERSVLVRIGDLSYSWYLWHWPFIVFARLLWSDEQWVLVIAAGMSLLPAAASHRWVENPVRFSPRFSGRRLAPIVALT</sequence>
<evidence type="ECO:0000259" key="2">
    <source>
        <dbReference type="Pfam" id="PF01757"/>
    </source>
</evidence>
<dbReference type="GO" id="GO:0016020">
    <property type="term" value="C:membrane"/>
    <property type="evidence" value="ECO:0007669"/>
    <property type="project" value="TreeGrafter"/>
</dbReference>
<dbReference type="Pfam" id="PF01757">
    <property type="entry name" value="Acyl_transf_3"/>
    <property type="match status" value="1"/>
</dbReference>
<feature type="transmembrane region" description="Helical" evidence="1">
    <location>
        <begin position="151"/>
        <end position="167"/>
    </location>
</feature>
<feature type="transmembrane region" description="Helical" evidence="1">
    <location>
        <begin position="220"/>
        <end position="237"/>
    </location>
</feature>
<feature type="transmembrane region" description="Helical" evidence="1">
    <location>
        <begin position="249"/>
        <end position="266"/>
    </location>
</feature>
<feature type="transmembrane region" description="Helical" evidence="1">
    <location>
        <begin position="272"/>
        <end position="291"/>
    </location>
</feature>
<organism evidence="3">
    <name type="scientific">marine metagenome</name>
    <dbReference type="NCBI Taxonomy" id="408172"/>
    <lineage>
        <taxon>unclassified sequences</taxon>
        <taxon>metagenomes</taxon>
        <taxon>ecological metagenomes</taxon>
    </lineage>
</organism>
<keyword evidence="1" id="KW-0472">Membrane</keyword>
<protein>
    <recommendedName>
        <fullName evidence="2">Acyltransferase 3 domain-containing protein</fullName>
    </recommendedName>
</protein>
<name>A0A382KDS9_9ZZZZ</name>
<proteinExistence type="predicted"/>
<dbReference type="InterPro" id="IPR050879">
    <property type="entry name" value="Acyltransferase_3"/>
</dbReference>
<feature type="domain" description="Acyltransferase 3" evidence="2">
    <location>
        <begin position="12"/>
        <end position="344"/>
    </location>
</feature>
<feature type="transmembrane region" description="Helical" evidence="1">
    <location>
        <begin position="179"/>
        <end position="200"/>
    </location>
</feature>
<dbReference type="PANTHER" id="PTHR23028:SF53">
    <property type="entry name" value="ACYL_TRANSF_3 DOMAIN-CONTAINING PROTEIN"/>
    <property type="match status" value="1"/>
</dbReference>
<accession>A0A382KDS9</accession>
<feature type="non-terminal residue" evidence="3">
    <location>
        <position position="376"/>
    </location>
</feature>
<dbReference type="GO" id="GO:0016747">
    <property type="term" value="F:acyltransferase activity, transferring groups other than amino-acyl groups"/>
    <property type="evidence" value="ECO:0007669"/>
    <property type="project" value="InterPro"/>
</dbReference>
<reference evidence="3" key="1">
    <citation type="submission" date="2018-05" db="EMBL/GenBank/DDBJ databases">
        <authorList>
            <person name="Lanie J.A."/>
            <person name="Ng W.-L."/>
            <person name="Kazmierczak K.M."/>
            <person name="Andrzejewski T.M."/>
            <person name="Davidsen T.M."/>
            <person name="Wayne K.J."/>
            <person name="Tettelin H."/>
            <person name="Glass J.I."/>
            <person name="Rusch D."/>
            <person name="Podicherti R."/>
            <person name="Tsui H.-C.T."/>
            <person name="Winkler M.E."/>
        </authorList>
    </citation>
    <scope>NUCLEOTIDE SEQUENCE</scope>
</reference>
<keyword evidence="1" id="KW-1133">Transmembrane helix</keyword>
<dbReference type="AlphaFoldDB" id="A0A382KDS9"/>
<gene>
    <name evidence="3" type="ORF">METZ01_LOCUS275514</name>
</gene>
<keyword evidence="1" id="KW-0812">Transmembrane</keyword>
<dbReference type="InterPro" id="IPR002656">
    <property type="entry name" value="Acyl_transf_3_dom"/>
</dbReference>
<feature type="transmembrane region" description="Helical" evidence="1">
    <location>
        <begin position="38"/>
        <end position="58"/>
    </location>
</feature>
<dbReference type="EMBL" id="UINC01080063">
    <property type="protein sequence ID" value="SVC22660.1"/>
    <property type="molecule type" value="Genomic_DNA"/>
</dbReference>
<dbReference type="PANTHER" id="PTHR23028">
    <property type="entry name" value="ACETYLTRANSFERASE"/>
    <property type="match status" value="1"/>
</dbReference>